<dbReference type="InParanoid" id="T0RFA6"/>
<keyword evidence="3" id="KW-1185">Reference proteome</keyword>
<evidence type="ECO:0000313" key="2">
    <source>
        <dbReference type="EMBL" id="EQC30963.1"/>
    </source>
</evidence>
<dbReference type="EMBL" id="JH767198">
    <property type="protein sequence ID" value="EQC28160.1"/>
    <property type="molecule type" value="Genomic_DNA"/>
</dbReference>
<dbReference type="OrthoDB" id="125057at2759"/>
<dbReference type="VEuPathDB" id="FungiDB:SDRG_14117"/>
<evidence type="ECO:0000313" key="1">
    <source>
        <dbReference type="EMBL" id="EQC28160.1"/>
    </source>
</evidence>
<evidence type="ECO:0008006" key="4">
    <source>
        <dbReference type="Google" id="ProtNLM"/>
    </source>
</evidence>
<gene>
    <name evidence="2" type="ORF">SDRG_11436</name>
    <name evidence="1" type="ORF">SDRG_14117</name>
</gene>
<organism evidence="2 3">
    <name type="scientific">Saprolegnia diclina (strain VS20)</name>
    <dbReference type="NCBI Taxonomy" id="1156394"/>
    <lineage>
        <taxon>Eukaryota</taxon>
        <taxon>Sar</taxon>
        <taxon>Stramenopiles</taxon>
        <taxon>Oomycota</taxon>
        <taxon>Saprolegniomycetes</taxon>
        <taxon>Saprolegniales</taxon>
        <taxon>Saprolegniaceae</taxon>
        <taxon>Saprolegnia</taxon>
    </lineage>
</organism>
<sequence length="335" mass="37798">MAGLDTLTVFNKTIDNVGFIVGDNCATNKAVADHLHIPLVGCASHRLNLAVQAYLQQHEHLIQTIHVLMVRLKTNKNRGYLRQHTHLAPKVQNATRWTSTFTMLERFMAIKDHLPFLRDVVDLIPSPGAVVKVEQLIIACNEFHGYTLALQKDDINLLEVRQLFDELIKRYPVMARELAANAAIVKSPVFEAAVVKVLGKKESLMTDEECDALEMFKLPVSCSAPQPVDTTPVDPRMLAFHVLSNKRKRSEESAGSSYSNLQYIIPTSNVVERLFSKAKLVYSDRRQRMLPITLEAIMFLATNRNFWDEAMVEDVLRSTPIPDVISNTVQTVLHD</sequence>
<dbReference type="GeneID" id="19952163"/>
<dbReference type="PANTHER" id="PTHR40866">
    <property type="entry name" value="BED-TYPE DOMAIN-CONTAINING PROTEIN"/>
    <property type="match status" value="1"/>
</dbReference>
<dbReference type="RefSeq" id="XP_008615701.1">
    <property type="nucleotide sequence ID" value="XM_008617479.1"/>
</dbReference>
<evidence type="ECO:0000313" key="3">
    <source>
        <dbReference type="Proteomes" id="UP000030762"/>
    </source>
</evidence>
<protein>
    <recommendedName>
        <fullName evidence="4">HAT C-terminal dimerisation domain-containing protein</fullName>
    </recommendedName>
</protein>
<dbReference type="Proteomes" id="UP000030762">
    <property type="component" value="Unassembled WGS sequence"/>
</dbReference>
<name>T0RFA6_SAPDV</name>
<dbReference type="VEuPathDB" id="FungiDB:SDRG_11436"/>
<dbReference type="OMA" id="FERACTT"/>
<dbReference type="InterPro" id="IPR012337">
    <property type="entry name" value="RNaseH-like_sf"/>
</dbReference>
<dbReference type="eggNOG" id="ENOG502SP1J">
    <property type="taxonomic scope" value="Eukaryota"/>
</dbReference>
<dbReference type="PANTHER" id="PTHR40866:SF1">
    <property type="entry name" value="BED-TYPE DOMAIN-CONTAINING PROTEIN"/>
    <property type="match status" value="1"/>
</dbReference>
<dbReference type="EMBL" id="JH767172">
    <property type="protein sequence ID" value="EQC30963.1"/>
    <property type="molecule type" value="Genomic_DNA"/>
</dbReference>
<accession>T0RFA6</accession>
<dbReference type="GeneID" id="19954844"/>
<reference evidence="2 3" key="1">
    <citation type="submission" date="2012-04" db="EMBL/GenBank/DDBJ databases">
        <title>The Genome Sequence of Saprolegnia declina VS20.</title>
        <authorList>
            <consortium name="The Broad Institute Genome Sequencing Platform"/>
            <person name="Russ C."/>
            <person name="Nusbaum C."/>
            <person name="Tyler B."/>
            <person name="van West P."/>
            <person name="Dieguez-Uribeondo J."/>
            <person name="de Bruijn I."/>
            <person name="Tripathy S."/>
            <person name="Jiang R."/>
            <person name="Young S.K."/>
            <person name="Zeng Q."/>
            <person name="Gargeya S."/>
            <person name="Fitzgerald M."/>
            <person name="Haas B."/>
            <person name="Abouelleil A."/>
            <person name="Alvarado L."/>
            <person name="Arachchi H.M."/>
            <person name="Berlin A."/>
            <person name="Chapman S.B."/>
            <person name="Goldberg J."/>
            <person name="Griggs A."/>
            <person name="Gujja S."/>
            <person name="Hansen M."/>
            <person name="Howarth C."/>
            <person name="Imamovic A."/>
            <person name="Larimer J."/>
            <person name="McCowen C."/>
            <person name="Montmayeur A."/>
            <person name="Murphy C."/>
            <person name="Neiman D."/>
            <person name="Pearson M."/>
            <person name="Priest M."/>
            <person name="Roberts A."/>
            <person name="Saif S."/>
            <person name="Shea T."/>
            <person name="Sisk P."/>
            <person name="Sykes S."/>
            <person name="Wortman J."/>
            <person name="Nusbaum C."/>
            <person name="Birren B."/>
        </authorList>
    </citation>
    <scope>NUCLEOTIDE SEQUENCE [LARGE SCALE GENOMIC DNA]</scope>
    <source>
        <strain evidence="2 3">VS20</strain>
    </source>
</reference>
<dbReference type="AlphaFoldDB" id="T0RFA6"/>
<dbReference type="SUPFAM" id="SSF53098">
    <property type="entry name" value="Ribonuclease H-like"/>
    <property type="match status" value="1"/>
</dbReference>
<dbReference type="RefSeq" id="XP_008618446.1">
    <property type="nucleotide sequence ID" value="XM_008620224.1"/>
</dbReference>
<proteinExistence type="predicted"/>